<dbReference type="CDD" id="cd06170">
    <property type="entry name" value="LuxR_C_like"/>
    <property type="match status" value="1"/>
</dbReference>
<evidence type="ECO:0000256" key="3">
    <source>
        <dbReference type="ARBA" id="ARBA00023163"/>
    </source>
</evidence>
<dbReference type="InterPro" id="IPR036388">
    <property type="entry name" value="WH-like_DNA-bd_sf"/>
</dbReference>
<keyword evidence="1" id="KW-0805">Transcription regulation</keyword>
<reference evidence="5 6" key="1">
    <citation type="submission" date="2016-10" db="EMBL/GenBank/DDBJ databases">
        <title>Comparative genome analysis of multiple Pseudomonas spp. focuses on biocontrol and plant growth promoting traits.</title>
        <authorList>
            <person name="Tao X.-Y."/>
            <person name="Taylor C.G."/>
        </authorList>
    </citation>
    <scope>NUCLEOTIDE SEQUENCE [LARGE SCALE GENOMIC DNA]</scope>
    <source>
        <strain evidence="5 6">38D4</strain>
    </source>
</reference>
<dbReference type="GO" id="GO:0006355">
    <property type="term" value="P:regulation of DNA-templated transcription"/>
    <property type="evidence" value="ECO:0007669"/>
    <property type="project" value="InterPro"/>
</dbReference>
<dbReference type="SUPFAM" id="SSF46894">
    <property type="entry name" value="C-terminal effector domain of the bipartite response regulators"/>
    <property type="match status" value="1"/>
</dbReference>
<evidence type="ECO:0000256" key="2">
    <source>
        <dbReference type="ARBA" id="ARBA00023125"/>
    </source>
</evidence>
<dbReference type="AlphaFoldDB" id="A0A423JPC7"/>
<dbReference type="PRINTS" id="PR00038">
    <property type="entry name" value="HTHLUXR"/>
</dbReference>
<dbReference type="InterPro" id="IPR000792">
    <property type="entry name" value="Tscrpt_reg_LuxR_C"/>
</dbReference>
<dbReference type="Pfam" id="PF00196">
    <property type="entry name" value="GerE"/>
    <property type="match status" value="1"/>
</dbReference>
<evidence type="ECO:0000313" key="5">
    <source>
        <dbReference type="EMBL" id="RON39558.1"/>
    </source>
</evidence>
<dbReference type="PANTHER" id="PTHR44688:SF16">
    <property type="entry name" value="DNA-BINDING TRANSCRIPTIONAL ACTIVATOR DEVR_DOSR"/>
    <property type="match status" value="1"/>
</dbReference>
<comment type="caution">
    <text evidence="5">The sequence shown here is derived from an EMBL/GenBank/DDBJ whole genome shotgun (WGS) entry which is preliminary data.</text>
</comment>
<dbReference type="PROSITE" id="PS50043">
    <property type="entry name" value="HTH_LUXR_2"/>
    <property type="match status" value="1"/>
</dbReference>
<keyword evidence="3" id="KW-0804">Transcription</keyword>
<organism evidence="5 6">
    <name type="scientific">Pseudomonas brassicacearum</name>
    <dbReference type="NCBI Taxonomy" id="930166"/>
    <lineage>
        <taxon>Bacteria</taxon>
        <taxon>Pseudomonadati</taxon>
        <taxon>Pseudomonadota</taxon>
        <taxon>Gammaproteobacteria</taxon>
        <taxon>Pseudomonadales</taxon>
        <taxon>Pseudomonadaceae</taxon>
        <taxon>Pseudomonas</taxon>
    </lineage>
</organism>
<accession>A0A423JPC7</accession>
<dbReference type="EMBL" id="MOBO01000009">
    <property type="protein sequence ID" value="RON39558.1"/>
    <property type="molecule type" value="Genomic_DNA"/>
</dbReference>
<name>A0A423JPC7_9PSED</name>
<dbReference type="PANTHER" id="PTHR44688">
    <property type="entry name" value="DNA-BINDING TRANSCRIPTIONAL ACTIVATOR DEVR_DOSR"/>
    <property type="match status" value="1"/>
</dbReference>
<gene>
    <name evidence="5" type="ORF">BK664_11395</name>
</gene>
<dbReference type="RefSeq" id="WP_123365812.1">
    <property type="nucleotide sequence ID" value="NZ_MOBO01000009.1"/>
</dbReference>
<proteinExistence type="predicted"/>
<protein>
    <submittedName>
        <fullName evidence="5">Helix-turn-helix transcriptional regulator</fullName>
    </submittedName>
</protein>
<evidence type="ECO:0000259" key="4">
    <source>
        <dbReference type="PROSITE" id="PS50043"/>
    </source>
</evidence>
<keyword evidence="2" id="KW-0238">DNA-binding</keyword>
<dbReference type="SMART" id="SM00421">
    <property type="entry name" value="HTH_LUXR"/>
    <property type="match status" value="1"/>
</dbReference>
<evidence type="ECO:0000256" key="1">
    <source>
        <dbReference type="ARBA" id="ARBA00023015"/>
    </source>
</evidence>
<feature type="domain" description="HTH luxR-type" evidence="4">
    <location>
        <begin position="11"/>
        <end position="76"/>
    </location>
</feature>
<dbReference type="InterPro" id="IPR016032">
    <property type="entry name" value="Sig_transdc_resp-reg_C-effctor"/>
</dbReference>
<dbReference type="Gene3D" id="1.10.10.10">
    <property type="entry name" value="Winged helix-like DNA-binding domain superfamily/Winged helix DNA-binding domain"/>
    <property type="match status" value="1"/>
</dbReference>
<sequence>METEIVNGAWKGHLGRGLAPRELQFLLWVALGLTAKEIAREAGISPGTVAKRLTNAMFKLGVTRRAALVAEAMRRQIISPMCFVLAALMSMNAVVNLQTMDPARRDRRPPSVRIAQIRITRRAETLEAA</sequence>
<dbReference type="Proteomes" id="UP000286351">
    <property type="component" value="Unassembled WGS sequence"/>
</dbReference>
<evidence type="ECO:0000313" key="6">
    <source>
        <dbReference type="Proteomes" id="UP000286351"/>
    </source>
</evidence>
<dbReference type="GO" id="GO:0003677">
    <property type="term" value="F:DNA binding"/>
    <property type="evidence" value="ECO:0007669"/>
    <property type="project" value="UniProtKB-KW"/>
</dbReference>